<accession>A0ABR9QEW4</accession>
<dbReference type="InterPro" id="IPR023198">
    <property type="entry name" value="PGP-like_dom2"/>
</dbReference>
<dbReference type="NCBIfam" id="TIGR01549">
    <property type="entry name" value="HAD-SF-IA-v1"/>
    <property type="match status" value="1"/>
</dbReference>
<dbReference type="PANTHER" id="PTHR18901:SF38">
    <property type="entry name" value="PSEUDOURIDINE-5'-PHOSPHATASE"/>
    <property type="match status" value="1"/>
</dbReference>
<comment type="caution">
    <text evidence="1">The sequence shown here is derived from an EMBL/GenBank/DDBJ whole genome shotgun (WGS) entry which is preliminary data.</text>
</comment>
<dbReference type="InterPro" id="IPR023214">
    <property type="entry name" value="HAD_sf"/>
</dbReference>
<gene>
    <name evidence="1" type="ORF">IMZ08_02985</name>
</gene>
<dbReference type="SUPFAM" id="SSF56784">
    <property type="entry name" value="HAD-like"/>
    <property type="match status" value="1"/>
</dbReference>
<reference evidence="1 2" key="1">
    <citation type="submission" date="2020-10" db="EMBL/GenBank/DDBJ databases">
        <title>Bacillus sp. HD4P25, an endophyte from a halophyte.</title>
        <authorList>
            <person name="Sun J.-Q."/>
        </authorList>
    </citation>
    <scope>NUCLEOTIDE SEQUENCE [LARGE SCALE GENOMIC DNA]</scope>
    <source>
        <strain evidence="1 2">YIM 93174</strain>
    </source>
</reference>
<name>A0ABR9QEW4_9BACI</name>
<dbReference type="SFLD" id="SFLDS00003">
    <property type="entry name" value="Haloacid_Dehalogenase"/>
    <property type="match status" value="1"/>
</dbReference>
<evidence type="ECO:0000313" key="1">
    <source>
        <dbReference type="EMBL" id="MBE4907020.1"/>
    </source>
</evidence>
<dbReference type="Gene3D" id="1.10.150.240">
    <property type="entry name" value="Putative phosphatase, domain 2"/>
    <property type="match status" value="1"/>
</dbReference>
<dbReference type="PANTHER" id="PTHR18901">
    <property type="entry name" value="2-DEOXYGLUCOSE-6-PHOSPHATE PHOSPHATASE 2"/>
    <property type="match status" value="1"/>
</dbReference>
<dbReference type="Proteomes" id="UP001516662">
    <property type="component" value="Unassembled WGS sequence"/>
</dbReference>
<keyword evidence="2" id="KW-1185">Reference proteome</keyword>
<protein>
    <submittedName>
        <fullName evidence="1">HAD family hydrolase</fullName>
    </submittedName>
</protein>
<sequence>MKGVIFDFDGLIVDTESIWYEVYKETVLEYGVELALEEFAKVIGTTDEVLYAYLEKHATKPFTRDDIEKAAHELYKTKIDTLTLREGVEEYLKEAKELGLKIGLASSSSRAWVTSYLKKYKILEYFEVIRTKDDVAKVKPDPELYIQALKGLDIAPEEAIAFEDSVNGSTAAIKAGISCVIVPNPVTEQLAFTSYSYRLSSMNEMPLSTLLDKINK</sequence>
<dbReference type="Pfam" id="PF13419">
    <property type="entry name" value="HAD_2"/>
    <property type="match status" value="1"/>
</dbReference>
<dbReference type="RefSeq" id="WP_193534784.1">
    <property type="nucleotide sequence ID" value="NZ_JADCLJ010000007.1"/>
</dbReference>
<proteinExistence type="predicted"/>
<dbReference type="NCBIfam" id="TIGR01509">
    <property type="entry name" value="HAD-SF-IA-v3"/>
    <property type="match status" value="1"/>
</dbReference>
<dbReference type="GO" id="GO:0016787">
    <property type="term" value="F:hydrolase activity"/>
    <property type="evidence" value="ECO:0007669"/>
    <property type="project" value="UniProtKB-KW"/>
</dbReference>
<dbReference type="InterPro" id="IPR036412">
    <property type="entry name" value="HAD-like_sf"/>
</dbReference>
<organism evidence="1 2">
    <name type="scientific">Litchfieldia luteola</name>
    <dbReference type="NCBI Taxonomy" id="682179"/>
    <lineage>
        <taxon>Bacteria</taxon>
        <taxon>Bacillati</taxon>
        <taxon>Bacillota</taxon>
        <taxon>Bacilli</taxon>
        <taxon>Bacillales</taxon>
        <taxon>Bacillaceae</taxon>
        <taxon>Litchfieldia</taxon>
    </lineage>
</organism>
<dbReference type="InterPro" id="IPR041492">
    <property type="entry name" value="HAD_2"/>
</dbReference>
<dbReference type="EMBL" id="JADCLJ010000007">
    <property type="protein sequence ID" value="MBE4907020.1"/>
    <property type="molecule type" value="Genomic_DNA"/>
</dbReference>
<keyword evidence="1" id="KW-0378">Hydrolase</keyword>
<dbReference type="PRINTS" id="PR00413">
    <property type="entry name" value="HADHALOGNASE"/>
</dbReference>
<dbReference type="InterPro" id="IPR006439">
    <property type="entry name" value="HAD-SF_hydro_IA"/>
</dbReference>
<dbReference type="CDD" id="cd16423">
    <property type="entry name" value="HAD_BPGM-like"/>
    <property type="match status" value="1"/>
</dbReference>
<dbReference type="SFLD" id="SFLDG01135">
    <property type="entry name" value="C1.5.6:_HAD__Beta-PGM__Phospha"/>
    <property type="match status" value="1"/>
</dbReference>
<evidence type="ECO:0000313" key="2">
    <source>
        <dbReference type="Proteomes" id="UP001516662"/>
    </source>
</evidence>
<dbReference type="SFLD" id="SFLDG01129">
    <property type="entry name" value="C1.5:_HAD__Beta-PGM__Phosphata"/>
    <property type="match status" value="1"/>
</dbReference>
<dbReference type="Gene3D" id="3.40.50.1000">
    <property type="entry name" value="HAD superfamily/HAD-like"/>
    <property type="match status" value="1"/>
</dbReference>